<sequence length="46" mass="5313">MAKQKQKQSPLKLVKETFGDVPAKKAFQHALAPYFDKKEEYQTSTK</sequence>
<name>A0ABY4H0V4_9BACI</name>
<organism evidence="1 2">
    <name type="scientific">Halobacillus shinanisalinarum</name>
    <dbReference type="NCBI Taxonomy" id="2932258"/>
    <lineage>
        <taxon>Bacteria</taxon>
        <taxon>Bacillati</taxon>
        <taxon>Bacillota</taxon>
        <taxon>Bacilli</taxon>
        <taxon>Bacillales</taxon>
        <taxon>Bacillaceae</taxon>
        <taxon>Halobacillus</taxon>
    </lineage>
</organism>
<evidence type="ECO:0000313" key="2">
    <source>
        <dbReference type="Proteomes" id="UP000831880"/>
    </source>
</evidence>
<dbReference type="RefSeq" id="WP_244753672.1">
    <property type="nucleotide sequence ID" value="NZ_CP095074.1"/>
</dbReference>
<dbReference type="Proteomes" id="UP000831880">
    <property type="component" value="Chromosome"/>
</dbReference>
<accession>A0ABY4H0V4</accession>
<keyword evidence="2" id="KW-1185">Reference proteome</keyword>
<dbReference type="EMBL" id="CP095074">
    <property type="protein sequence ID" value="UOQ94063.1"/>
    <property type="molecule type" value="Genomic_DNA"/>
</dbReference>
<gene>
    <name evidence="1" type="ORF">MUO14_03580</name>
</gene>
<evidence type="ECO:0000313" key="1">
    <source>
        <dbReference type="EMBL" id="UOQ94063.1"/>
    </source>
</evidence>
<reference evidence="1 2" key="1">
    <citation type="submission" date="2022-04" db="EMBL/GenBank/DDBJ databases">
        <title>Halobacillus sp. isolated from saltern.</title>
        <authorList>
            <person name="Won M."/>
            <person name="Lee C.-M."/>
            <person name="Woen H.-Y."/>
            <person name="Kwon S.-W."/>
        </authorList>
    </citation>
    <scope>NUCLEOTIDE SEQUENCE [LARGE SCALE GENOMIC DNA]</scope>
    <source>
        <strain evidence="1 2">SSTM10-2</strain>
    </source>
</reference>
<proteinExistence type="predicted"/>
<protein>
    <recommendedName>
        <fullName evidence="3">YfhE-like protein</fullName>
    </recommendedName>
</protein>
<evidence type="ECO:0008006" key="3">
    <source>
        <dbReference type="Google" id="ProtNLM"/>
    </source>
</evidence>